<evidence type="ECO:0000259" key="2">
    <source>
        <dbReference type="Pfam" id="PF05685"/>
    </source>
</evidence>
<evidence type="ECO:0000313" key="3">
    <source>
        <dbReference type="EMBL" id="AOP49621.1"/>
    </source>
</evidence>
<dbReference type="KEGG" id="slc:SL103_28260"/>
<dbReference type="CDD" id="cd06260">
    <property type="entry name" value="DUF820-like"/>
    <property type="match status" value="1"/>
</dbReference>
<evidence type="ECO:0000313" key="4">
    <source>
        <dbReference type="Proteomes" id="UP000094094"/>
    </source>
</evidence>
<reference evidence="3 4" key="1">
    <citation type="submission" date="2016-09" db="EMBL/GenBank/DDBJ databases">
        <title>Complete genome sequencing of Streptomyces lydicus 103 and metabolic pathways analysis of antibiotic biosynthesis.</title>
        <authorList>
            <person name="Jia N."/>
            <person name="Ding M.-Z."/>
            <person name="Gao F."/>
            <person name="Yuan Y.-J."/>
        </authorList>
    </citation>
    <scope>NUCLEOTIDE SEQUENCE [LARGE SCALE GENOMIC DNA]</scope>
    <source>
        <strain evidence="3 4">103</strain>
    </source>
</reference>
<dbReference type="RefSeq" id="WP_069571736.1">
    <property type="nucleotide sequence ID" value="NZ_CP017157.1"/>
</dbReference>
<dbReference type="EMBL" id="CP017157">
    <property type="protein sequence ID" value="AOP49621.1"/>
    <property type="molecule type" value="Genomic_DNA"/>
</dbReference>
<sequence>MTALAQEAPVTTPEITTPETTTPGDLDEVLWQAWKAMELPEGFHAEIIEGSIEVSPTGRHSHSHSRISFQLRRQLTQYLDKTSSAYAVTNDTNIIHGRKVWIPDLVIALEDAITAFADDTEYVAEDGIGLDVGCVALVAEVVSPGHDCKQRDRVRKRRAYARAGIPVYVLIDDYDGMGTVTVLSSPSPGEGTYAQSHRARYGIDVVIPDGPAKGFVIGEAITGPPRKG</sequence>
<evidence type="ECO:0000256" key="1">
    <source>
        <dbReference type="SAM" id="MobiDB-lite"/>
    </source>
</evidence>
<dbReference type="InterPro" id="IPR012296">
    <property type="entry name" value="Nuclease_put_TT1808"/>
</dbReference>
<keyword evidence="4" id="KW-1185">Reference proteome</keyword>
<dbReference type="PANTHER" id="PTHR35400">
    <property type="entry name" value="SLR1083 PROTEIN"/>
    <property type="match status" value="1"/>
</dbReference>
<protein>
    <recommendedName>
        <fullName evidence="2">Putative restriction endonuclease domain-containing protein</fullName>
    </recommendedName>
</protein>
<dbReference type="AlphaFoldDB" id="A0A1D7VSB2"/>
<dbReference type="InterPro" id="IPR008538">
    <property type="entry name" value="Uma2"/>
</dbReference>
<dbReference type="Gene3D" id="3.90.1570.10">
    <property type="entry name" value="tt1808, chain A"/>
    <property type="match status" value="1"/>
</dbReference>
<dbReference type="InterPro" id="IPR011335">
    <property type="entry name" value="Restrct_endonuc-II-like"/>
</dbReference>
<feature type="domain" description="Putative restriction endonuclease" evidence="2">
    <location>
        <begin position="35"/>
        <end position="194"/>
    </location>
</feature>
<proteinExistence type="predicted"/>
<organism evidence="3 4">
    <name type="scientific">Streptomyces lydicus</name>
    <dbReference type="NCBI Taxonomy" id="47763"/>
    <lineage>
        <taxon>Bacteria</taxon>
        <taxon>Bacillati</taxon>
        <taxon>Actinomycetota</taxon>
        <taxon>Actinomycetes</taxon>
        <taxon>Kitasatosporales</taxon>
        <taxon>Streptomycetaceae</taxon>
        <taxon>Streptomyces</taxon>
    </lineage>
</organism>
<name>A0A1D7VSB2_9ACTN</name>
<dbReference type="PANTHER" id="PTHR35400:SF3">
    <property type="entry name" value="SLL1072 PROTEIN"/>
    <property type="match status" value="1"/>
</dbReference>
<dbReference type="OrthoDB" id="3870404at2"/>
<feature type="region of interest" description="Disordered" evidence="1">
    <location>
        <begin position="1"/>
        <end position="23"/>
    </location>
</feature>
<dbReference type="Proteomes" id="UP000094094">
    <property type="component" value="Chromosome"/>
</dbReference>
<accession>A0A1D7VSB2</accession>
<dbReference type="SUPFAM" id="SSF52980">
    <property type="entry name" value="Restriction endonuclease-like"/>
    <property type="match status" value="1"/>
</dbReference>
<feature type="compositionally biased region" description="Low complexity" evidence="1">
    <location>
        <begin position="11"/>
        <end position="23"/>
    </location>
</feature>
<dbReference type="Pfam" id="PF05685">
    <property type="entry name" value="Uma2"/>
    <property type="match status" value="1"/>
</dbReference>
<gene>
    <name evidence="3" type="ORF">SL103_28260</name>
</gene>